<dbReference type="Gene3D" id="2.40.50.140">
    <property type="entry name" value="Nucleic acid-binding proteins"/>
    <property type="match status" value="1"/>
</dbReference>
<dbReference type="GO" id="GO:0000049">
    <property type="term" value="F:tRNA binding"/>
    <property type="evidence" value="ECO:0007669"/>
    <property type="project" value="UniProtKB-UniRule"/>
</dbReference>
<dbReference type="PROSITE" id="PS50886">
    <property type="entry name" value="TRBD"/>
    <property type="match status" value="1"/>
</dbReference>
<dbReference type="Gene3D" id="3.30.56.10">
    <property type="match status" value="2"/>
</dbReference>
<dbReference type="CDD" id="cd00769">
    <property type="entry name" value="PheRS_beta_core"/>
    <property type="match status" value="1"/>
</dbReference>
<evidence type="ECO:0000256" key="16">
    <source>
        <dbReference type="PROSITE-ProRule" id="PRU00209"/>
    </source>
</evidence>
<name>A0AAE8KG96_ACIPI</name>
<gene>
    <name evidence="15" type="primary">pheT</name>
    <name evidence="20" type="ORF">EXD98_09285</name>
</gene>
<keyword evidence="7 15" id="KW-0479">Metal-binding</keyword>
<evidence type="ECO:0000256" key="6">
    <source>
        <dbReference type="ARBA" id="ARBA00022598"/>
    </source>
</evidence>
<dbReference type="FunFam" id="3.30.56.10:FF:000002">
    <property type="entry name" value="Phenylalanine--tRNA ligase beta subunit"/>
    <property type="match status" value="1"/>
</dbReference>
<dbReference type="Proteomes" id="UP000294065">
    <property type="component" value="Unassembled WGS sequence"/>
</dbReference>
<feature type="domain" description="B5" evidence="19">
    <location>
        <begin position="400"/>
        <end position="476"/>
    </location>
</feature>
<keyword evidence="6 15" id="KW-0436">Ligase</keyword>
<dbReference type="InterPro" id="IPR002547">
    <property type="entry name" value="tRNA-bd_dom"/>
</dbReference>
<dbReference type="PROSITE" id="PS51447">
    <property type="entry name" value="FDX_ACB"/>
    <property type="match status" value="1"/>
</dbReference>
<protein>
    <recommendedName>
        <fullName evidence="15">Phenylalanine--tRNA ligase beta subunit</fullName>
        <ecNumber evidence="15">6.1.1.20</ecNumber>
    </recommendedName>
    <alternativeName>
        <fullName evidence="15">Phenylalanyl-tRNA synthetase beta subunit</fullName>
        <shortName evidence="15">PheRS</shortName>
    </alternativeName>
</protein>
<evidence type="ECO:0000256" key="7">
    <source>
        <dbReference type="ARBA" id="ARBA00022723"/>
    </source>
</evidence>
<dbReference type="PANTHER" id="PTHR10947:SF0">
    <property type="entry name" value="PHENYLALANINE--TRNA LIGASE BETA SUBUNIT"/>
    <property type="match status" value="1"/>
</dbReference>
<dbReference type="FunFam" id="2.40.50.140:FF:000045">
    <property type="entry name" value="Phenylalanine--tRNA ligase beta subunit"/>
    <property type="match status" value="1"/>
</dbReference>
<dbReference type="InterPro" id="IPR033714">
    <property type="entry name" value="tRNA_bind_bactPheRS"/>
</dbReference>
<dbReference type="SMART" id="SM00896">
    <property type="entry name" value="FDX-ACB"/>
    <property type="match status" value="1"/>
</dbReference>
<reference evidence="20 21" key="1">
    <citation type="submission" date="2019-02" db="EMBL/GenBank/DDBJ databases">
        <title>The Batch Genome Submission of Acinetobacter spp. strains.</title>
        <authorList>
            <person name="Qin J."/>
            <person name="Hu Y."/>
            <person name="Ye H."/>
            <person name="Wei L."/>
            <person name="Feng Y."/>
            <person name="Zong Z."/>
        </authorList>
    </citation>
    <scope>NUCLEOTIDE SEQUENCE [LARGE SCALE GENOMIC DNA]</scope>
    <source>
        <strain evidence="20 21">WCHAP100012</strain>
    </source>
</reference>
<evidence type="ECO:0000256" key="12">
    <source>
        <dbReference type="ARBA" id="ARBA00022917"/>
    </source>
</evidence>
<feature type="binding site" evidence="15">
    <location>
        <position position="460"/>
    </location>
    <ligand>
        <name>Mg(2+)</name>
        <dbReference type="ChEBI" id="CHEBI:18420"/>
        <note>shared with alpha subunit</note>
    </ligand>
</feature>
<dbReference type="InterPro" id="IPR041616">
    <property type="entry name" value="PheRS_beta_core"/>
</dbReference>
<dbReference type="AlphaFoldDB" id="A0AAE8KG96"/>
<keyword evidence="10 15" id="KW-0460">Magnesium</keyword>
<keyword evidence="13 15" id="KW-0030">Aminoacyl-tRNA synthetase</keyword>
<dbReference type="GO" id="GO:0000287">
    <property type="term" value="F:magnesium ion binding"/>
    <property type="evidence" value="ECO:0007669"/>
    <property type="project" value="UniProtKB-UniRule"/>
</dbReference>
<evidence type="ECO:0000256" key="3">
    <source>
        <dbReference type="ARBA" id="ARBA00011209"/>
    </source>
</evidence>
<dbReference type="SUPFAM" id="SSF56037">
    <property type="entry name" value="PheT/TilS domain"/>
    <property type="match status" value="1"/>
</dbReference>
<evidence type="ECO:0000256" key="10">
    <source>
        <dbReference type="ARBA" id="ARBA00022842"/>
    </source>
</evidence>
<evidence type="ECO:0000256" key="13">
    <source>
        <dbReference type="ARBA" id="ARBA00023146"/>
    </source>
</evidence>
<dbReference type="CDD" id="cd02796">
    <property type="entry name" value="tRNA_bind_bactPheRS"/>
    <property type="match status" value="1"/>
</dbReference>
<keyword evidence="8 15" id="KW-0547">Nucleotide-binding</keyword>
<dbReference type="Gene3D" id="3.50.40.10">
    <property type="entry name" value="Phenylalanyl-trna Synthetase, Chain B, domain 3"/>
    <property type="match status" value="1"/>
</dbReference>
<evidence type="ECO:0000256" key="9">
    <source>
        <dbReference type="ARBA" id="ARBA00022840"/>
    </source>
</evidence>
<sequence length="793" mass="87903">MKISENWLRTWVNPAIDSETLSDQLTMLGLEVDELAPVAKPFTGVVVGEVLTVEQHPDADRLRVTTVNIGSGEPLQIVCGAPNVRAGMKAPVATIGAVLPGDFKIKKGKLRGVESQGMLCGASEIDLEDKIDGLLELPTDAPVGVNIREYLKLDDNVIDISITPNRGDCFSIRGIAREIAVINQLQMNEPDIKSVDATIADEKKVVISTEGAPRYLGRVIKNVNVKAATPEWMEQALARSGIRTHSILVDVTNYVLMELGQPMHAFDLAKIEGTVHVRQAQPQEKLQLLNDQEVELQEDIMVIADDQKALAIAGIMGGLASSVTDDTTDIFLESAFFAPLAIAGRARRFGLHTDSSQRYERGVDFELPLIAMNRASQLIQELAGGEFGPITVAEKTEILPKREAIELKQAQVDQLLGYQLTADFIAAALTRLGCEVTVKAEGEWNVVPPSHRYDMAIYQDLIEEVARIDGYDNIQISLPSMDVQLAKYQDRFEIAELRQTIVTLGYQEAISFSFADAKLEKQLNPQVNPLMLANPISSDLAAMRSTLLSSLIPCVQYNLNRQQSRVRFFELGLRFDYQDAKTIEDLKQIPTLALVAVGSQQPESWHVKPQPMDFFDFKGEIEEILAAGRVKVEYVRSERAWLHPGQSAEILVDGQSIGYLGRLHPSLENELDLSTTWVAELDQTAVLQSYVSNFTELSRFPSIRRDIALLISDNINVRDIQQLIEKTGGELLDSTWLFDVYTGQGVEEGKRSLAFALLWQHPSRTLEDAEIKSGMDNIIQVLENTYQATLRAS</sequence>
<proteinExistence type="inferred from homology"/>
<comment type="similarity">
    <text evidence="2 15">Belongs to the phenylalanyl-tRNA synthetase beta subunit family. Type 1 subfamily.</text>
</comment>
<dbReference type="SMART" id="SM00874">
    <property type="entry name" value="B5"/>
    <property type="match status" value="1"/>
</dbReference>
<feature type="domain" description="FDX-ACB" evidence="18">
    <location>
        <begin position="698"/>
        <end position="791"/>
    </location>
</feature>
<dbReference type="GO" id="GO:0005524">
    <property type="term" value="F:ATP binding"/>
    <property type="evidence" value="ECO:0007669"/>
    <property type="project" value="UniProtKB-UniRule"/>
</dbReference>
<keyword evidence="12 15" id="KW-0648">Protein biosynthesis</keyword>
<dbReference type="InterPro" id="IPR020825">
    <property type="entry name" value="Phe-tRNA_synthase-like_B3/B4"/>
</dbReference>
<dbReference type="EC" id="6.1.1.20" evidence="15"/>
<evidence type="ECO:0000259" key="18">
    <source>
        <dbReference type="PROSITE" id="PS51447"/>
    </source>
</evidence>
<dbReference type="InterPro" id="IPR005147">
    <property type="entry name" value="tRNA_synthase_B5-dom"/>
</dbReference>
<dbReference type="GO" id="GO:0009328">
    <property type="term" value="C:phenylalanine-tRNA ligase complex"/>
    <property type="evidence" value="ECO:0007669"/>
    <property type="project" value="TreeGrafter"/>
</dbReference>
<dbReference type="InterPro" id="IPR005121">
    <property type="entry name" value="Fdx_antiC-bd"/>
</dbReference>
<evidence type="ECO:0000256" key="2">
    <source>
        <dbReference type="ARBA" id="ARBA00008653"/>
    </source>
</evidence>
<dbReference type="FunFam" id="3.50.40.10:FF:000001">
    <property type="entry name" value="Phenylalanine--tRNA ligase beta subunit"/>
    <property type="match status" value="1"/>
</dbReference>
<dbReference type="RefSeq" id="WP_130173177.1">
    <property type="nucleotide sequence ID" value="NZ_CAJHHG010000003.1"/>
</dbReference>
<keyword evidence="9 15" id="KW-0067">ATP-binding</keyword>
<keyword evidence="4 15" id="KW-0963">Cytoplasm</keyword>
<dbReference type="FunFam" id="3.30.930.10:FF:000022">
    <property type="entry name" value="Phenylalanine--tRNA ligase beta subunit"/>
    <property type="match status" value="1"/>
</dbReference>
<evidence type="ECO:0000313" key="21">
    <source>
        <dbReference type="Proteomes" id="UP000294065"/>
    </source>
</evidence>
<accession>A0AAE8KG96</accession>
<evidence type="ECO:0000259" key="19">
    <source>
        <dbReference type="PROSITE" id="PS51483"/>
    </source>
</evidence>
<dbReference type="SUPFAM" id="SSF55681">
    <property type="entry name" value="Class II aaRS and biotin synthetases"/>
    <property type="match status" value="1"/>
</dbReference>
<dbReference type="SUPFAM" id="SSF46955">
    <property type="entry name" value="Putative DNA-binding domain"/>
    <property type="match status" value="1"/>
</dbReference>
<dbReference type="Pfam" id="PF17759">
    <property type="entry name" value="tRNA_synthFbeta"/>
    <property type="match status" value="1"/>
</dbReference>
<comment type="subunit">
    <text evidence="3 15">Tetramer of two alpha and two beta subunits.</text>
</comment>
<comment type="subcellular location">
    <subcellularLocation>
        <location evidence="1 15">Cytoplasm</location>
    </subcellularLocation>
</comment>
<organism evidence="20 21">
    <name type="scientific">Acinetobacter pittii</name>
    <name type="common">Acinetobacter genomosp. 3</name>
    <dbReference type="NCBI Taxonomy" id="48296"/>
    <lineage>
        <taxon>Bacteria</taxon>
        <taxon>Pseudomonadati</taxon>
        <taxon>Pseudomonadota</taxon>
        <taxon>Gammaproteobacteria</taxon>
        <taxon>Moraxellales</taxon>
        <taxon>Moraxellaceae</taxon>
        <taxon>Acinetobacter</taxon>
        <taxon>Acinetobacter calcoaceticus/baumannii complex</taxon>
    </lineage>
</organism>
<dbReference type="InterPro" id="IPR004532">
    <property type="entry name" value="Phe-tRNA-ligase_IIc_bsu_bact"/>
</dbReference>
<dbReference type="InterPro" id="IPR009061">
    <property type="entry name" value="DNA-bd_dom_put_sf"/>
</dbReference>
<dbReference type="EMBL" id="SGTH01000003">
    <property type="protein sequence ID" value="RZH28917.1"/>
    <property type="molecule type" value="Genomic_DNA"/>
</dbReference>
<comment type="caution">
    <text evidence="20">The sequence shown here is derived from an EMBL/GenBank/DDBJ whole genome shotgun (WGS) entry which is preliminary data.</text>
</comment>
<dbReference type="GO" id="GO:0004826">
    <property type="term" value="F:phenylalanine-tRNA ligase activity"/>
    <property type="evidence" value="ECO:0007669"/>
    <property type="project" value="UniProtKB-UniRule"/>
</dbReference>
<evidence type="ECO:0000256" key="11">
    <source>
        <dbReference type="ARBA" id="ARBA00022884"/>
    </source>
</evidence>
<evidence type="ECO:0000256" key="4">
    <source>
        <dbReference type="ARBA" id="ARBA00022490"/>
    </source>
</evidence>
<feature type="domain" description="TRNA-binding" evidence="17">
    <location>
        <begin position="39"/>
        <end position="148"/>
    </location>
</feature>
<dbReference type="InterPro" id="IPR036690">
    <property type="entry name" value="Fdx_antiC-bd_sf"/>
</dbReference>
<dbReference type="NCBIfam" id="NF045760">
    <property type="entry name" value="YtpR"/>
    <property type="match status" value="1"/>
</dbReference>
<dbReference type="Pfam" id="PF01588">
    <property type="entry name" value="tRNA_bind"/>
    <property type="match status" value="1"/>
</dbReference>
<evidence type="ECO:0000256" key="8">
    <source>
        <dbReference type="ARBA" id="ARBA00022741"/>
    </source>
</evidence>
<evidence type="ECO:0000259" key="17">
    <source>
        <dbReference type="PROSITE" id="PS50886"/>
    </source>
</evidence>
<dbReference type="FunFam" id="3.30.70.380:FF:000001">
    <property type="entry name" value="Phenylalanine--tRNA ligase beta subunit"/>
    <property type="match status" value="1"/>
</dbReference>
<dbReference type="InterPro" id="IPR045864">
    <property type="entry name" value="aa-tRNA-synth_II/BPL/LPL"/>
</dbReference>
<dbReference type="SMART" id="SM00873">
    <property type="entry name" value="B3_4"/>
    <property type="match status" value="1"/>
</dbReference>
<feature type="binding site" evidence="15">
    <location>
        <position position="464"/>
    </location>
    <ligand>
        <name>Mg(2+)</name>
        <dbReference type="ChEBI" id="CHEBI:18420"/>
        <note>shared with alpha subunit</note>
    </ligand>
</feature>
<comment type="cofactor">
    <cofactor evidence="15">
        <name>Mg(2+)</name>
        <dbReference type="ChEBI" id="CHEBI:18420"/>
    </cofactor>
    <text evidence="15">Binds 2 magnesium ions per tetramer.</text>
</comment>
<dbReference type="NCBIfam" id="TIGR00472">
    <property type="entry name" value="pheT_bact"/>
    <property type="match status" value="1"/>
</dbReference>
<evidence type="ECO:0000256" key="1">
    <source>
        <dbReference type="ARBA" id="ARBA00004496"/>
    </source>
</evidence>
<evidence type="ECO:0000313" key="20">
    <source>
        <dbReference type="EMBL" id="RZH28917.1"/>
    </source>
</evidence>
<evidence type="ECO:0000256" key="15">
    <source>
        <dbReference type="HAMAP-Rule" id="MF_00283"/>
    </source>
</evidence>
<dbReference type="GO" id="GO:0006432">
    <property type="term" value="P:phenylalanyl-tRNA aminoacylation"/>
    <property type="evidence" value="ECO:0007669"/>
    <property type="project" value="UniProtKB-UniRule"/>
</dbReference>
<feature type="binding site" evidence="15">
    <location>
        <position position="463"/>
    </location>
    <ligand>
        <name>Mg(2+)</name>
        <dbReference type="ChEBI" id="CHEBI:18420"/>
        <note>shared with alpha subunit</note>
    </ligand>
</feature>
<dbReference type="Gene3D" id="3.30.70.380">
    <property type="entry name" value="Ferrodoxin-fold anticodon-binding domain"/>
    <property type="match status" value="1"/>
</dbReference>
<dbReference type="SUPFAM" id="SSF50249">
    <property type="entry name" value="Nucleic acid-binding proteins"/>
    <property type="match status" value="1"/>
</dbReference>
<dbReference type="SUPFAM" id="SSF54991">
    <property type="entry name" value="Anticodon-binding domain of PheRS"/>
    <property type="match status" value="1"/>
</dbReference>
<comment type="catalytic activity">
    <reaction evidence="14 15">
        <text>tRNA(Phe) + L-phenylalanine + ATP = L-phenylalanyl-tRNA(Phe) + AMP + diphosphate + H(+)</text>
        <dbReference type="Rhea" id="RHEA:19413"/>
        <dbReference type="Rhea" id="RHEA-COMP:9668"/>
        <dbReference type="Rhea" id="RHEA-COMP:9699"/>
        <dbReference type="ChEBI" id="CHEBI:15378"/>
        <dbReference type="ChEBI" id="CHEBI:30616"/>
        <dbReference type="ChEBI" id="CHEBI:33019"/>
        <dbReference type="ChEBI" id="CHEBI:58095"/>
        <dbReference type="ChEBI" id="CHEBI:78442"/>
        <dbReference type="ChEBI" id="CHEBI:78531"/>
        <dbReference type="ChEBI" id="CHEBI:456215"/>
        <dbReference type="EC" id="6.1.1.20"/>
    </reaction>
</comment>
<dbReference type="InterPro" id="IPR045060">
    <property type="entry name" value="Phe-tRNA-ligase_IIc_bsu"/>
</dbReference>
<keyword evidence="11 16" id="KW-0694">RNA-binding</keyword>
<feature type="binding site" evidence="15">
    <location>
        <position position="454"/>
    </location>
    <ligand>
        <name>Mg(2+)</name>
        <dbReference type="ChEBI" id="CHEBI:18420"/>
        <note>shared with alpha subunit</note>
    </ligand>
</feature>
<dbReference type="Pfam" id="PF03147">
    <property type="entry name" value="FDX-ACB"/>
    <property type="match status" value="1"/>
</dbReference>
<dbReference type="Pfam" id="PF03484">
    <property type="entry name" value="B5"/>
    <property type="match status" value="1"/>
</dbReference>
<evidence type="ECO:0000256" key="14">
    <source>
        <dbReference type="ARBA" id="ARBA00049255"/>
    </source>
</evidence>
<dbReference type="InterPro" id="IPR012340">
    <property type="entry name" value="NA-bd_OB-fold"/>
</dbReference>
<dbReference type="PANTHER" id="PTHR10947">
    <property type="entry name" value="PHENYLALANYL-TRNA SYNTHETASE BETA CHAIN AND LEUCINE-RICH REPEAT-CONTAINING PROTEIN 47"/>
    <property type="match status" value="1"/>
</dbReference>
<evidence type="ECO:0000256" key="5">
    <source>
        <dbReference type="ARBA" id="ARBA00022555"/>
    </source>
</evidence>
<keyword evidence="5 16" id="KW-0820">tRNA-binding</keyword>
<dbReference type="InterPro" id="IPR005146">
    <property type="entry name" value="B3/B4_tRNA-bd"/>
</dbReference>
<dbReference type="Pfam" id="PF03483">
    <property type="entry name" value="B3_4"/>
    <property type="match status" value="1"/>
</dbReference>
<dbReference type="PROSITE" id="PS51483">
    <property type="entry name" value="B5"/>
    <property type="match status" value="1"/>
</dbReference>
<dbReference type="Gene3D" id="3.30.930.10">
    <property type="entry name" value="Bira Bifunctional Protein, Domain 2"/>
    <property type="match status" value="1"/>
</dbReference>
<dbReference type="HAMAP" id="MF_00283">
    <property type="entry name" value="Phe_tRNA_synth_beta1"/>
    <property type="match status" value="1"/>
</dbReference>